<evidence type="ECO:0000256" key="1">
    <source>
        <dbReference type="ARBA" id="ARBA00004651"/>
    </source>
</evidence>
<feature type="transmembrane region" description="Helical" evidence="10">
    <location>
        <begin position="131"/>
        <end position="152"/>
    </location>
</feature>
<keyword evidence="7" id="KW-0677">Repeat</keyword>
<dbReference type="PANTHER" id="PTHR10791:SF157">
    <property type="entry name" value="BIDIRECTIONAL SUGAR TRANSPORTER SWEET"/>
    <property type="match status" value="1"/>
</dbReference>
<feature type="transmembrane region" description="Helical" evidence="10">
    <location>
        <begin position="6"/>
        <end position="26"/>
    </location>
</feature>
<keyword evidence="9 10" id="KW-0472">Membrane</keyword>
<gene>
    <name evidence="12" type="primary">LOC107426053</name>
</gene>
<dbReference type="GO" id="GO:0005886">
    <property type="term" value="C:plasma membrane"/>
    <property type="evidence" value="ECO:0007669"/>
    <property type="project" value="UniProtKB-SubCell"/>
</dbReference>
<feature type="transmembrane region" description="Helical" evidence="10">
    <location>
        <begin position="164"/>
        <end position="186"/>
    </location>
</feature>
<dbReference type="PANTHER" id="PTHR10791">
    <property type="entry name" value="RAG1-ACTIVATING PROTEIN 1"/>
    <property type="match status" value="1"/>
</dbReference>
<dbReference type="GeneID" id="107426053"/>
<accession>A0A6P4A7D9</accession>
<protein>
    <recommendedName>
        <fullName evidence="10">Bidirectional sugar transporter SWEET</fullName>
    </recommendedName>
</protein>
<dbReference type="InterPro" id="IPR047664">
    <property type="entry name" value="SWEET"/>
</dbReference>
<keyword evidence="11" id="KW-1185">Reference proteome</keyword>
<comment type="similarity">
    <text evidence="2 10">Belongs to the SWEET sugar transporter family.</text>
</comment>
<dbReference type="FunFam" id="1.20.1280.290:FF:000001">
    <property type="entry name" value="Bidirectional sugar transporter SWEET"/>
    <property type="match status" value="1"/>
</dbReference>
<evidence type="ECO:0000256" key="4">
    <source>
        <dbReference type="ARBA" id="ARBA00022475"/>
    </source>
</evidence>
<evidence type="ECO:0000256" key="2">
    <source>
        <dbReference type="ARBA" id="ARBA00007809"/>
    </source>
</evidence>
<dbReference type="FunFam" id="1.20.1280.290:FF:000003">
    <property type="entry name" value="Bidirectional sugar transporter SWEET"/>
    <property type="match status" value="1"/>
</dbReference>
<feature type="transmembrane region" description="Helical" evidence="10">
    <location>
        <begin position="46"/>
        <end position="64"/>
    </location>
</feature>
<dbReference type="GO" id="GO:0008515">
    <property type="term" value="F:sucrose transmembrane transporter activity"/>
    <property type="evidence" value="ECO:0007669"/>
    <property type="project" value="UniProtKB-ARBA"/>
</dbReference>
<keyword evidence="5 10" id="KW-0762">Sugar transport</keyword>
<evidence type="ECO:0000313" key="11">
    <source>
        <dbReference type="Proteomes" id="UP001652623"/>
    </source>
</evidence>
<evidence type="ECO:0000313" key="12">
    <source>
        <dbReference type="RefSeq" id="XP_015891628.3"/>
    </source>
</evidence>
<reference evidence="12" key="1">
    <citation type="submission" date="2025-08" db="UniProtKB">
        <authorList>
            <consortium name="RefSeq"/>
        </authorList>
    </citation>
    <scope>IDENTIFICATION</scope>
    <source>
        <tissue evidence="12">Seedling</tissue>
    </source>
</reference>
<keyword evidence="4" id="KW-1003">Cell membrane</keyword>
<keyword evidence="6 10" id="KW-0812">Transmembrane</keyword>
<dbReference type="GO" id="GO:0051119">
    <property type="term" value="F:sugar transmembrane transporter activity"/>
    <property type="evidence" value="ECO:0007669"/>
    <property type="project" value="InterPro"/>
</dbReference>
<dbReference type="Proteomes" id="UP001652623">
    <property type="component" value="Chromosome 9"/>
</dbReference>
<evidence type="ECO:0000256" key="9">
    <source>
        <dbReference type="ARBA" id="ARBA00023136"/>
    </source>
</evidence>
<dbReference type="FunCoup" id="A0A6P4A7D9">
    <property type="interactions" value="541"/>
</dbReference>
<dbReference type="AlphaFoldDB" id="A0A6P4A7D9"/>
<evidence type="ECO:0000256" key="7">
    <source>
        <dbReference type="ARBA" id="ARBA00022737"/>
    </source>
</evidence>
<organism evidence="11 12">
    <name type="scientific">Ziziphus jujuba</name>
    <name type="common">Chinese jujube</name>
    <name type="synonym">Ziziphus sativa</name>
    <dbReference type="NCBI Taxonomy" id="326968"/>
    <lineage>
        <taxon>Eukaryota</taxon>
        <taxon>Viridiplantae</taxon>
        <taxon>Streptophyta</taxon>
        <taxon>Embryophyta</taxon>
        <taxon>Tracheophyta</taxon>
        <taxon>Spermatophyta</taxon>
        <taxon>Magnoliopsida</taxon>
        <taxon>eudicotyledons</taxon>
        <taxon>Gunneridae</taxon>
        <taxon>Pentapetalae</taxon>
        <taxon>rosids</taxon>
        <taxon>fabids</taxon>
        <taxon>Rosales</taxon>
        <taxon>Rhamnaceae</taxon>
        <taxon>Paliureae</taxon>
        <taxon>Ziziphus</taxon>
    </lineage>
</organism>
<feature type="transmembrane region" description="Helical" evidence="10">
    <location>
        <begin position="70"/>
        <end position="93"/>
    </location>
</feature>
<comment type="subcellular location">
    <subcellularLocation>
        <location evidence="1 10">Cell membrane</location>
        <topology evidence="1 10">Multi-pass membrane protein</topology>
    </subcellularLocation>
</comment>
<evidence type="ECO:0000256" key="5">
    <source>
        <dbReference type="ARBA" id="ARBA00022597"/>
    </source>
</evidence>
<dbReference type="Gene3D" id="1.20.1280.290">
    <property type="match status" value="2"/>
</dbReference>
<dbReference type="InParanoid" id="A0A6P4A7D9"/>
<dbReference type="RefSeq" id="XP_015891628.3">
    <property type="nucleotide sequence ID" value="XM_016036142.4"/>
</dbReference>
<feature type="transmembrane region" description="Helical" evidence="10">
    <location>
        <begin position="192"/>
        <end position="213"/>
    </location>
</feature>
<evidence type="ECO:0000256" key="8">
    <source>
        <dbReference type="ARBA" id="ARBA00022989"/>
    </source>
</evidence>
<dbReference type="KEGG" id="zju:107426053"/>
<keyword evidence="8 10" id="KW-1133">Transmembrane helix</keyword>
<evidence type="ECO:0000256" key="3">
    <source>
        <dbReference type="ARBA" id="ARBA00022448"/>
    </source>
</evidence>
<dbReference type="Pfam" id="PF03083">
    <property type="entry name" value="MtN3_slv"/>
    <property type="match status" value="2"/>
</dbReference>
<feature type="transmembrane region" description="Helical" evidence="10">
    <location>
        <begin position="105"/>
        <end position="125"/>
    </location>
</feature>
<proteinExistence type="inferred from homology"/>
<keyword evidence="3 10" id="KW-0813">Transport</keyword>
<evidence type="ECO:0000256" key="10">
    <source>
        <dbReference type="RuleBase" id="RU910715"/>
    </source>
</evidence>
<evidence type="ECO:0000256" key="6">
    <source>
        <dbReference type="ARBA" id="ARBA00022692"/>
    </source>
</evidence>
<dbReference type="InterPro" id="IPR004316">
    <property type="entry name" value="SWEET_rpt"/>
</dbReference>
<sequence length="271" mass="30494">MAHLAPHQLAFVFGILGNIVSFLVYLAPIPTFYRIFKKKSTEGFQAIPYSVALFSAMLMLYYAFLKRNAFMLITINSIGCAIETIYLTMYVIYASRNTRIYTIKLLSLFNVGAYGLILLSTSFIPNHSERLAAVGWVCAVFSVSVFAAPLAIMRQVIKTKSVEYMPFSLSFCLTLCAVMWFFYGLLIRDFFVATPNILGFTFGIVQMVLYIVYKDGKKSVLPEFKQADFSNGDHELNKEKIIKELSIGGEQICRENIESNSEAVGDESIIV</sequence>
<comment type="function">
    <text evidence="10">Mediates both low-affinity uptake and efflux of sugar across the membrane.</text>
</comment>
<name>A0A6P4A7D9_ZIZJJ</name>